<evidence type="ECO:0000313" key="2">
    <source>
        <dbReference type="Proteomes" id="UP001251528"/>
    </source>
</evidence>
<organism evidence="1 2">
    <name type="scientific">Conoideocrella luteorostrata</name>
    <dbReference type="NCBI Taxonomy" id="1105319"/>
    <lineage>
        <taxon>Eukaryota</taxon>
        <taxon>Fungi</taxon>
        <taxon>Dikarya</taxon>
        <taxon>Ascomycota</taxon>
        <taxon>Pezizomycotina</taxon>
        <taxon>Sordariomycetes</taxon>
        <taxon>Hypocreomycetidae</taxon>
        <taxon>Hypocreales</taxon>
        <taxon>Clavicipitaceae</taxon>
        <taxon>Conoideocrella</taxon>
    </lineage>
</organism>
<gene>
    <name evidence="1" type="ORF">QQS21_007256</name>
</gene>
<protein>
    <submittedName>
        <fullName evidence="1">Uncharacterized protein</fullName>
    </submittedName>
</protein>
<dbReference type="AlphaFoldDB" id="A0AAJ0FSL0"/>
<dbReference type="Proteomes" id="UP001251528">
    <property type="component" value="Unassembled WGS sequence"/>
</dbReference>
<dbReference type="EMBL" id="JASWJB010000146">
    <property type="protein sequence ID" value="KAK2595002.1"/>
    <property type="molecule type" value="Genomic_DNA"/>
</dbReference>
<proteinExistence type="predicted"/>
<comment type="caution">
    <text evidence="1">The sequence shown here is derived from an EMBL/GenBank/DDBJ whole genome shotgun (WGS) entry which is preliminary data.</text>
</comment>
<keyword evidence="2" id="KW-1185">Reference proteome</keyword>
<evidence type="ECO:0000313" key="1">
    <source>
        <dbReference type="EMBL" id="KAK2595002.1"/>
    </source>
</evidence>
<sequence>MESHAITQASNSSVTLNPDGLTAEQMSLLQPLIRKNAWPDFQTQFDEIHKFWSTMVLDTALLAVTTIPDVENALLMLDNIIENEATLYWQRRLAYQQLARVLASAEQILANRRRIERLPGNPGKNLSAVLLDTYVRAIGGRVSRNDVYLRMRWAKRQSVFFGGSMFLPFAYSDQAETKMYVSYAQIPNLPLTLAT</sequence>
<name>A0AAJ0FSL0_9HYPO</name>
<reference evidence="1" key="1">
    <citation type="submission" date="2023-06" db="EMBL/GenBank/DDBJ databases">
        <title>Conoideocrella luteorostrata (Hypocreales: Clavicipitaceae), a potential biocontrol fungus for elongate hemlock scale in United States Christmas tree production areas.</title>
        <authorList>
            <person name="Barrett H."/>
            <person name="Lovett B."/>
            <person name="Macias A.M."/>
            <person name="Stajich J.E."/>
            <person name="Kasson M.T."/>
        </authorList>
    </citation>
    <scope>NUCLEOTIDE SEQUENCE</scope>
    <source>
        <strain evidence="1">ARSEF 14590</strain>
    </source>
</reference>
<accession>A0AAJ0FSL0</accession>